<protein>
    <submittedName>
        <fullName evidence="2">Uncharacterized protein</fullName>
    </submittedName>
</protein>
<dbReference type="AlphaFoldDB" id="A0A2B7X0K5"/>
<comment type="caution">
    <text evidence="2">The sequence shown here is derived from an EMBL/GenBank/DDBJ whole genome shotgun (WGS) entry which is preliminary data.</text>
</comment>
<gene>
    <name evidence="2" type="ORF">AJ79_07662</name>
</gene>
<organism evidence="2 3">
    <name type="scientific">Helicocarpus griseus UAMH5409</name>
    <dbReference type="NCBI Taxonomy" id="1447875"/>
    <lineage>
        <taxon>Eukaryota</taxon>
        <taxon>Fungi</taxon>
        <taxon>Dikarya</taxon>
        <taxon>Ascomycota</taxon>
        <taxon>Pezizomycotina</taxon>
        <taxon>Eurotiomycetes</taxon>
        <taxon>Eurotiomycetidae</taxon>
        <taxon>Onygenales</taxon>
        <taxon>Ajellomycetaceae</taxon>
        <taxon>Helicocarpus</taxon>
    </lineage>
</organism>
<dbReference type="EMBL" id="PDNB01000160">
    <property type="protein sequence ID" value="PGH02323.1"/>
    <property type="molecule type" value="Genomic_DNA"/>
</dbReference>
<evidence type="ECO:0000313" key="3">
    <source>
        <dbReference type="Proteomes" id="UP000223968"/>
    </source>
</evidence>
<dbReference type="Proteomes" id="UP000223968">
    <property type="component" value="Unassembled WGS sequence"/>
</dbReference>
<feature type="region of interest" description="Disordered" evidence="1">
    <location>
        <begin position="1"/>
        <end position="30"/>
    </location>
</feature>
<keyword evidence="3" id="KW-1185">Reference proteome</keyword>
<evidence type="ECO:0000313" key="2">
    <source>
        <dbReference type="EMBL" id="PGH02323.1"/>
    </source>
</evidence>
<dbReference type="STRING" id="1447875.A0A2B7X0K5"/>
<sequence length="111" mass="12829">MGVLYHASKSEPDKMTKARSDPKHHDRLGQSYKTEVEVAPNVDIAHDELKAIVEDVAKNRRFVLIKNNCQRFVTEVLDRLVKRGKITKQQVKALPKKGFRPIIPKRKFPQK</sequence>
<accession>A0A2B7X0K5</accession>
<feature type="compositionally biased region" description="Basic and acidic residues" evidence="1">
    <location>
        <begin position="8"/>
        <end position="28"/>
    </location>
</feature>
<evidence type="ECO:0000256" key="1">
    <source>
        <dbReference type="SAM" id="MobiDB-lite"/>
    </source>
</evidence>
<proteinExistence type="predicted"/>
<reference evidence="2 3" key="1">
    <citation type="submission" date="2017-10" db="EMBL/GenBank/DDBJ databases">
        <title>Comparative genomics in systemic dimorphic fungi from Ajellomycetaceae.</title>
        <authorList>
            <person name="Munoz J.F."/>
            <person name="Mcewen J.G."/>
            <person name="Clay O.K."/>
            <person name="Cuomo C.A."/>
        </authorList>
    </citation>
    <scope>NUCLEOTIDE SEQUENCE [LARGE SCALE GENOMIC DNA]</scope>
    <source>
        <strain evidence="2 3">UAMH5409</strain>
    </source>
</reference>
<dbReference type="OrthoDB" id="2798106at2759"/>
<name>A0A2B7X0K5_9EURO</name>